<feature type="signal peptide" evidence="10">
    <location>
        <begin position="1"/>
        <end position="34"/>
    </location>
</feature>
<reference evidence="13" key="1">
    <citation type="submission" date="2021-12" db="EMBL/GenBank/DDBJ databases">
        <authorList>
            <person name="Zaccaron A."/>
            <person name="Stergiopoulos I."/>
        </authorList>
    </citation>
    <scope>NUCLEOTIDE SEQUENCE</scope>
    <source>
        <strain evidence="13">Race5_Kim</strain>
    </source>
</reference>
<feature type="domain" description="Glycosyl hydrolase family 81 C-terminal" evidence="12">
    <location>
        <begin position="614"/>
        <end position="973"/>
    </location>
</feature>
<feature type="domain" description="Glycosyl hydrolase family 81 N-terminal" evidence="11">
    <location>
        <begin position="258"/>
        <end position="606"/>
    </location>
</feature>
<dbReference type="EC" id="3.2.1.39" evidence="3"/>
<dbReference type="Proteomes" id="UP000756132">
    <property type="component" value="Chromosome 5"/>
</dbReference>
<dbReference type="InterPro" id="IPR040720">
    <property type="entry name" value="GH81_C"/>
</dbReference>
<dbReference type="GeneID" id="71986335"/>
<dbReference type="GO" id="GO:0009986">
    <property type="term" value="C:cell surface"/>
    <property type="evidence" value="ECO:0007669"/>
    <property type="project" value="TreeGrafter"/>
</dbReference>
<accession>A0A9Q8P9Q4</accession>
<keyword evidence="5" id="KW-0119">Carbohydrate metabolism</keyword>
<dbReference type="EMBL" id="CP090167">
    <property type="protein sequence ID" value="UJO18403.1"/>
    <property type="molecule type" value="Genomic_DNA"/>
</dbReference>
<evidence type="ECO:0000313" key="13">
    <source>
        <dbReference type="EMBL" id="UJO18403.1"/>
    </source>
</evidence>
<dbReference type="GO" id="GO:0042973">
    <property type="term" value="F:glucan endo-1,3-beta-D-glucosidase activity"/>
    <property type="evidence" value="ECO:0007669"/>
    <property type="project" value="UniProtKB-EC"/>
</dbReference>
<dbReference type="Gene3D" id="1.10.287.1170">
    <property type="entry name" value="glycoside hydrolase family 81 endo-[beta] glucanase"/>
    <property type="match status" value="1"/>
</dbReference>
<proteinExistence type="inferred from homology"/>
<reference evidence="13" key="2">
    <citation type="journal article" date="2022" name="Microb. Genom.">
        <title>A chromosome-scale genome assembly of the tomato pathogen Cladosporium fulvum reveals a compartmentalized genome architecture and the presence of a dispensable chromosome.</title>
        <authorList>
            <person name="Zaccaron A.Z."/>
            <person name="Chen L.H."/>
            <person name="Samaras A."/>
            <person name="Stergiopoulos I."/>
        </authorList>
    </citation>
    <scope>NUCLEOTIDE SEQUENCE</scope>
    <source>
        <strain evidence="13">Race5_Kim</strain>
    </source>
</reference>
<feature type="chain" id="PRO_5040197651" description="glucan endo-1,3-beta-D-glucosidase" evidence="10">
    <location>
        <begin position="35"/>
        <end position="988"/>
    </location>
</feature>
<evidence type="ECO:0000256" key="3">
    <source>
        <dbReference type="ARBA" id="ARBA00012780"/>
    </source>
</evidence>
<dbReference type="KEGG" id="ffu:CLAFUR5_06457"/>
<evidence type="ECO:0000313" key="14">
    <source>
        <dbReference type="Proteomes" id="UP000756132"/>
    </source>
</evidence>
<dbReference type="RefSeq" id="XP_047762769.1">
    <property type="nucleotide sequence ID" value="XM_047905605.1"/>
</dbReference>
<sequence>MTDMPFVIGNTRSGLQAPYALLLITLLQVAPSFGHPLVGDPPRHAQTLDDVQYLATPTVTIPCSTDQSSNIVAPVTNPVQQISDGQVQVHIPTSIVPTSSLVVVLQAPDGQLQQPIPSSYGFTSPTTSSTSSTLLQRDLSTNMLAQSITTTIPDGSLTSLSSSAVQTVFEEGPSSSVGSTEAPSETASEASGNPTSQPFPTSVPTATSSLALVDTGTLTDVKPTATSAITELSASNIFQAIATDAPPEQLRVGQTLDHPVPRTGIQPQDHKLQTNKFYSALFLADQSSSVFLFPYSVTWVRGGGNIGSWGLAISHTDASDLKFATPKYDDNSGFRLDAGESAYFYSELGHHSIILSASELTNTSTERPGLTTEALEWGSVTANLFPIGWQTPVIKFPLVQGLSFITGNYSWGTPLIQTGIGFQEITYIGAVVDNTTFKYSLLLKDNTTWVMYVTPDQTLCPDYAVNSFTAVNGSNASSLQGYSGFSGQIQMAKLPANSGGSYSNTESLYDDAAGAYATTVNITGTVEDTTGSYSLSWTKAGNQDRTLLMFALPHHVASLGYDTQAGITTLQLQTTTKGMTTAIKGDRWTLQETNLPISMGFAPWTPTAGNIKAVSSSAREAIYSAGLAELSQVPGVRVQADVGSFYYDGKALAKWAAMVYTQYEIVGNKTLAYSGLRDLKDAFNQHVNGTQSFSLIYESAWGGAVSEASYILQDSGVDFGNTYYNDHHFHFGYFVYTAAVIGYLEPEWLNDTNNVAWVNTLVRDYANAIVDDPYFPFSRAFDWYHGHSWATGLFDMADGKNQESSSEDCMASYALKMWGQVVGDKNMMARGNLMLSIQARSMQSYYLYESTNTIQPSRFIGNKVAGILFENKIDHTTFFGAKPEYIQGIHMIPVMPFSSFVRTPALVQQEWSAYFSNRTDGTNQYIDTIQDGWKGILMANYGIVDPTSCYNFFSDSTFQAQYLDGGASRTWYLAWCAGLSAGQNGAEE</sequence>
<dbReference type="Pfam" id="PF03639">
    <property type="entry name" value="Glyco_hydro_81"/>
    <property type="match status" value="1"/>
</dbReference>
<keyword evidence="14" id="KW-1185">Reference proteome</keyword>
<evidence type="ECO:0000259" key="12">
    <source>
        <dbReference type="Pfam" id="PF17652"/>
    </source>
</evidence>
<evidence type="ECO:0000259" key="11">
    <source>
        <dbReference type="Pfam" id="PF03639"/>
    </source>
</evidence>
<evidence type="ECO:0000256" key="2">
    <source>
        <dbReference type="ARBA" id="ARBA00010730"/>
    </source>
</evidence>
<feature type="region of interest" description="Disordered" evidence="9">
    <location>
        <begin position="168"/>
        <end position="205"/>
    </location>
</feature>
<evidence type="ECO:0000256" key="4">
    <source>
        <dbReference type="ARBA" id="ARBA00022801"/>
    </source>
</evidence>
<evidence type="ECO:0000256" key="8">
    <source>
        <dbReference type="ARBA" id="ARBA00023326"/>
    </source>
</evidence>
<dbReference type="OrthoDB" id="4473401at2759"/>
<comment type="similarity">
    <text evidence="2">Belongs to the glycosyl hydrolase 81 family.</text>
</comment>
<dbReference type="PANTHER" id="PTHR31983:SF0">
    <property type="entry name" value="GLUCAN ENDO-1,3-BETA-D-GLUCOSIDASE 2"/>
    <property type="match status" value="1"/>
</dbReference>
<keyword evidence="8" id="KW-0624">Polysaccharide degradation</keyword>
<protein>
    <recommendedName>
        <fullName evidence="3">glucan endo-1,3-beta-D-glucosidase</fullName>
        <ecNumber evidence="3">3.2.1.39</ecNumber>
    </recommendedName>
</protein>
<dbReference type="InterPro" id="IPR040451">
    <property type="entry name" value="GH81_N"/>
</dbReference>
<dbReference type="PANTHER" id="PTHR31983">
    <property type="entry name" value="ENDO-1,3(4)-BETA-GLUCANASE 1"/>
    <property type="match status" value="1"/>
</dbReference>
<dbReference type="GO" id="GO:0000272">
    <property type="term" value="P:polysaccharide catabolic process"/>
    <property type="evidence" value="ECO:0007669"/>
    <property type="project" value="UniProtKB-KW"/>
</dbReference>
<evidence type="ECO:0000256" key="5">
    <source>
        <dbReference type="ARBA" id="ARBA00023277"/>
    </source>
</evidence>
<keyword evidence="4" id="KW-0378">Hydrolase</keyword>
<dbReference type="GO" id="GO:0052861">
    <property type="term" value="F:endo-1,3(4)-beta-glucanase activity"/>
    <property type="evidence" value="ECO:0007669"/>
    <property type="project" value="InterPro"/>
</dbReference>
<evidence type="ECO:0000256" key="9">
    <source>
        <dbReference type="SAM" id="MobiDB-lite"/>
    </source>
</evidence>
<keyword evidence="10" id="KW-0732">Signal</keyword>
<evidence type="ECO:0000256" key="10">
    <source>
        <dbReference type="SAM" id="SignalP"/>
    </source>
</evidence>
<keyword evidence="6" id="KW-0326">Glycosidase</keyword>
<gene>
    <name evidence="13" type="ORF">CLAFUR5_06457</name>
</gene>
<feature type="compositionally biased region" description="Polar residues" evidence="9">
    <location>
        <begin position="173"/>
        <end position="205"/>
    </location>
</feature>
<comment type="catalytic activity">
    <reaction evidence="1">
        <text>Hydrolysis of (1-&gt;3)-beta-D-glucosidic linkages in (1-&gt;3)-beta-D-glucans.</text>
        <dbReference type="EC" id="3.2.1.39"/>
    </reaction>
</comment>
<evidence type="ECO:0000256" key="6">
    <source>
        <dbReference type="ARBA" id="ARBA00023295"/>
    </source>
</evidence>
<dbReference type="PROSITE" id="PS52008">
    <property type="entry name" value="GH81"/>
    <property type="match status" value="1"/>
</dbReference>
<evidence type="ECO:0000256" key="7">
    <source>
        <dbReference type="ARBA" id="ARBA00023316"/>
    </source>
</evidence>
<dbReference type="Gene3D" id="1.20.5.420">
    <property type="entry name" value="Immunoglobulin FC, subunit C"/>
    <property type="match status" value="1"/>
</dbReference>
<name>A0A9Q8P9Q4_PASFU</name>
<organism evidence="13 14">
    <name type="scientific">Passalora fulva</name>
    <name type="common">Tomato leaf mold</name>
    <name type="synonym">Cladosporium fulvum</name>
    <dbReference type="NCBI Taxonomy" id="5499"/>
    <lineage>
        <taxon>Eukaryota</taxon>
        <taxon>Fungi</taxon>
        <taxon>Dikarya</taxon>
        <taxon>Ascomycota</taxon>
        <taxon>Pezizomycotina</taxon>
        <taxon>Dothideomycetes</taxon>
        <taxon>Dothideomycetidae</taxon>
        <taxon>Mycosphaerellales</taxon>
        <taxon>Mycosphaerellaceae</taxon>
        <taxon>Fulvia</taxon>
    </lineage>
</organism>
<dbReference type="Gene3D" id="2.70.98.30">
    <property type="entry name" value="Golgi alpha-mannosidase II, domain 4"/>
    <property type="match status" value="1"/>
</dbReference>
<keyword evidence="7" id="KW-0961">Cell wall biogenesis/degradation</keyword>
<dbReference type="GO" id="GO:0071555">
    <property type="term" value="P:cell wall organization"/>
    <property type="evidence" value="ECO:0007669"/>
    <property type="project" value="UniProtKB-KW"/>
</dbReference>
<dbReference type="AlphaFoldDB" id="A0A9Q8P9Q4"/>
<dbReference type="InterPro" id="IPR005200">
    <property type="entry name" value="Endo-beta-glucanase"/>
</dbReference>
<dbReference type="Pfam" id="PF17652">
    <property type="entry name" value="Glyco_hydro81C"/>
    <property type="match status" value="1"/>
</dbReference>
<evidence type="ECO:0000256" key="1">
    <source>
        <dbReference type="ARBA" id="ARBA00000382"/>
    </source>
</evidence>